<sequence length="106" mass="12321">MGSTKEKFIMQYGALILLVIFGFWVMFDRRRTARLLYSIPRHPREFVVQCLLRAVMFILFGVMAAPNLFEGINTTGQIVVTLLWIGIYVYLAATSWRTMKRLARKS</sequence>
<feature type="transmembrane region" description="Helical" evidence="1">
    <location>
        <begin position="75"/>
        <end position="96"/>
    </location>
</feature>
<name>U4TW08_9LACO</name>
<feature type="transmembrane region" description="Helical" evidence="1">
    <location>
        <begin position="50"/>
        <end position="69"/>
    </location>
</feature>
<keyword evidence="1" id="KW-1133">Transmembrane helix</keyword>
<gene>
    <name evidence="2" type="ORF">L248_1120</name>
</gene>
<evidence type="ECO:0000313" key="3">
    <source>
        <dbReference type="Proteomes" id="UP000030647"/>
    </source>
</evidence>
<reference evidence="3" key="1">
    <citation type="journal article" date="2013" name="Genome Announc.">
        <title>Whole-Genome Sequencing of Lactobacillus shenzhenensis Strain LY-73T.</title>
        <authorList>
            <person name="Lin Z."/>
            <person name="Liu Z."/>
            <person name="Yang R."/>
            <person name="Zou Y."/>
            <person name="Wan D."/>
            <person name="Chen J."/>
            <person name="Guo M."/>
            <person name="Zhao J."/>
            <person name="Fang C."/>
            <person name="Yang R."/>
            <person name="Liu F."/>
        </authorList>
    </citation>
    <scope>NUCLEOTIDE SEQUENCE [LARGE SCALE GENOMIC DNA]</scope>
    <source>
        <strain evidence="3">LY-73</strain>
    </source>
</reference>
<proteinExistence type="predicted"/>
<evidence type="ECO:0000313" key="2">
    <source>
        <dbReference type="EMBL" id="ERL66028.1"/>
    </source>
</evidence>
<evidence type="ECO:0000256" key="1">
    <source>
        <dbReference type="SAM" id="Phobius"/>
    </source>
</evidence>
<dbReference type="HOGENOM" id="CLU_2219809_0_0_9"/>
<organism evidence="2 3">
    <name type="scientific">Schleiferilactobacillus shenzhenensis LY-73</name>
    <dbReference type="NCBI Taxonomy" id="1231336"/>
    <lineage>
        <taxon>Bacteria</taxon>
        <taxon>Bacillati</taxon>
        <taxon>Bacillota</taxon>
        <taxon>Bacilli</taxon>
        <taxon>Lactobacillales</taxon>
        <taxon>Lactobacillaceae</taxon>
        <taxon>Schleiferilactobacillus</taxon>
    </lineage>
</organism>
<keyword evidence="3" id="KW-1185">Reference proteome</keyword>
<keyword evidence="1" id="KW-0472">Membrane</keyword>
<dbReference type="EMBL" id="KI271583">
    <property type="protein sequence ID" value="ERL66028.1"/>
    <property type="molecule type" value="Genomic_DNA"/>
</dbReference>
<protein>
    <submittedName>
        <fullName evidence="2">Uncharacterized protein</fullName>
    </submittedName>
</protein>
<feature type="transmembrane region" description="Helical" evidence="1">
    <location>
        <begin position="12"/>
        <end position="29"/>
    </location>
</feature>
<dbReference type="AlphaFoldDB" id="U4TW08"/>
<accession>U4TW08</accession>
<dbReference type="Proteomes" id="UP000030647">
    <property type="component" value="Unassembled WGS sequence"/>
</dbReference>
<keyword evidence="1" id="KW-0812">Transmembrane</keyword>